<reference evidence="3 4" key="1">
    <citation type="submission" date="2013-08" db="EMBL/GenBank/DDBJ databases">
        <authorList>
            <person name="Huang J."/>
            <person name="Wang G."/>
        </authorList>
    </citation>
    <scope>NUCLEOTIDE SEQUENCE [LARGE SCALE GENOMIC DNA]</scope>
    <source>
        <strain evidence="3 4">BH030004</strain>
    </source>
</reference>
<gene>
    <name evidence="3" type="ORF">N783_20720</name>
</gene>
<dbReference type="STRING" id="1385511.GCA_000425225_04058"/>
<dbReference type="AlphaFoldDB" id="A0A0A5FVD1"/>
<comment type="caution">
    <text evidence="3">The sequence shown here is derived from an EMBL/GenBank/DDBJ whole genome shotgun (WGS) entry which is preliminary data.</text>
</comment>
<evidence type="ECO:0000313" key="3">
    <source>
        <dbReference type="EMBL" id="KGX83879.1"/>
    </source>
</evidence>
<keyword evidence="4" id="KW-1185">Reference proteome</keyword>
<dbReference type="Proteomes" id="UP000030403">
    <property type="component" value="Unassembled WGS sequence"/>
</dbReference>
<dbReference type="CDD" id="cd02440">
    <property type="entry name" value="AdoMet_MTases"/>
    <property type="match status" value="1"/>
</dbReference>
<name>A0A0A5FVD1_9BACI</name>
<proteinExistence type="predicted"/>
<dbReference type="InterPro" id="IPR041698">
    <property type="entry name" value="Methyltransf_25"/>
</dbReference>
<dbReference type="eggNOG" id="COG4976">
    <property type="taxonomic scope" value="Bacteria"/>
</dbReference>
<dbReference type="SUPFAM" id="SSF53335">
    <property type="entry name" value="S-adenosyl-L-methionine-dependent methyltransferases"/>
    <property type="match status" value="1"/>
</dbReference>
<dbReference type="Pfam" id="PF13649">
    <property type="entry name" value="Methyltransf_25"/>
    <property type="match status" value="1"/>
</dbReference>
<dbReference type="RefSeq" id="WP_231566641.1">
    <property type="nucleotide sequence ID" value="NZ_AULJ01000069.1"/>
</dbReference>
<protein>
    <recommendedName>
        <fullName evidence="2">Methyltransferase domain-containing protein</fullName>
    </recommendedName>
</protein>
<accession>A0A0A5FVD1</accession>
<keyword evidence="1" id="KW-0808">Transferase</keyword>
<dbReference type="EMBL" id="AVPF01000077">
    <property type="protein sequence ID" value="KGX83879.1"/>
    <property type="molecule type" value="Genomic_DNA"/>
</dbReference>
<organism evidence="3 4">
    <name type="scientific">Pontibacillus marinus BH030004 = DSM 16465</name>
    <dbReference type="NCBI Taxonomy" id="1385511"/>
    <lineage>
        <taxon>Bacteria</taxon>
        <taxon>Bacillati</taxon>
        <taxon>Bacillota</taxon>
        <taxon>Bacilli</taxon>
        <taxon>Bacillales</taxon>
        <taxon>Bacillaceae</taxon>
        <taxon>Pontibacillus</taxon>
    </lineage>
</organism>
<evidence type="ECO:0000259" key="2">
    <source>
        <dbReference type="Pfam" id="PF13649"/>
    </source>
</evidence>
<dbReference type="Gene3D" id="3.40.50.150">
    <property type="entry name" value="Vaccinia Virus protein VP39"/>
    <property type="match status" value="1"/>
</dbReference>
<dbReference type="GO" id="GO:0016740">
    <property type="term" value="F:transferase activity"/>
    <property type="evidence" value="ECO:0007669"/>
    <property type="project" value="UniProtKB-KW"/>
</dbReference>
<feature type="domain" description="Methyltransferase" evidence="2">
    <location>
        <begin position="27"/>
        <end position="122"/>
    </location>
</feature>
<evidence type="ECO:0000256" key="1">
    <source>
        <dbReference type="ARBA" id="ARBA00022679"/>
    </source>
</evidence>
<sequence>MKDVPYEQWVQFTNKRIKTYFSNAGTILDLGAGTGEITIRLSEQGFQVSGVDLSEEMLSIAERKSNLHNQSIQWLKQDITNLEVHEKYDVIISYCDVLNYITDDLDVQKVFQSVYDSLEPGGLFMFDVHSIGYVEHVLKNQTFGVVYDDVSYIWFCDEGEAPHTVHHDLTFFVKNDQHYERFDEYHTQRTQSVDDYSQWLNDIGFTIRGIHADFSDETGYDELENDRIFFVCQKLK</sequence>
<dbReference type="InterPro" id="IPR029063">
    <property type="entry name" value="SAM-dependent_MTases_sf"/>
</dbReference>
<evidence type="ECO:0000313" key="4">
    <source>
        <dbReference type="Proteomes" id="UP000030403"/>
    </source>
</evidence>
<dbReference type="Gene3D" id="2.20.25.110">
    <property type="entry name" value="S-adenosyl-L-methionine-dependent methyltransferases"/>
    <property type="match status" value="1"/>
</dbReference>
<dbReference type="PANTHER" id="PTHR43861">
    <property type="entry name" value="TRANS-ACONITATE 2-METHYLTRANSFERASE-RELATED"/>
    <property type="match status" value="1"/>
</dbReference>